<dbReference type="EMBL" id="VUOB01000019">
    <property type="protein sequence ID" value="KAA2262946.1"/>
    <property type="molecule type" value="Genomic_DNA"/>
</dbReference>
<protein>
    <submittedName>
        <fullName evidence="2">MarR family transcriptional regulator</fullName>
    </submittedName>
</protein>
<dbReference type="OrthoDB" id="162531at2"/>
<proteinExistence type="predicted"/>
<feature type="domain" description="HTH marR-type" evidence="1">
    <location>
        <begin position="1"/>
        <end position="149"/>
    </location>
</feature>
<dbReference type="InterPro" id="IPR011991">
    <property type="entry name" value="ArsR-like_HTH"/>
</dbReference>
<name>A0A5B2XI84_9PSEU</name>
<dbReference type="InterPro" id="IPR000835">
    <property type="entry name" value="HTH_MarR-typ"/>
</dbReference>
<evidence type="ECO:0000313" key="3">
    <source>
        <dbReference type="Proteomes" id="UP000323454"/>
    </source>
</evidence>
<reference evidence="2 3" key="2">
    <citation type="submission" date="2019-09" db="EMBL/GenBank/DDBJ databases">
        <authorList>
            <person name="Jin C."/>
        </authorList>
    </citation>
    <scope>NUCLEOTIDE SEQUENCE [LARGE SCALE GENOMIC DNA]</scope>
    <source>
        <strain evidence="2 3">AN110305</strain>
    </source>
</reference>
<dbReference type="InterPro" id="IPR036388">
    <property type="entry name" value="WH-like_DNA-bd_sf"/>
</dbReference>
<dbReference type="GO" id="GO:0006950">
    <property type="term" value="P:response to stress"/>
    <property type="evidence" value="ECO:0007669"/>
    <property type="project" value="TreeGrafter"/>
</dbReference>
<keyword evidence="3" id="KW-1185">Reference proteome</keyword>
<dbReference type="SUPFAM" id="SSF46785">
    <property type="entry name" value="Winged helix' DNA-binding domain"/>
    <property type="match status" value="1"/>
</dbReference>
<dbReference type="InterPro" id="IPR039422">
    <property type="entry name" value="MarR/SlyA-like"/>
</dbReference>
<dbReference type="InterPro" id="IPR036390">
    <property type="entry name" value="WH_DNA-bd_sf"/>
</dbReference>
<accession>A0A5B2XI84</accession>
<dbReference type="PANTHER" id="PTHR33164">
    <property type="entry name" value="TRANSCRIPTIONAL REGULATOR, MARR FAMILY"/>
    <property type="match status" value="1"/>
</dbReference>
<comment type="caution">
    <text evidence="2">The sequence shown here is derived from an EMBL/GenBank/DDBJ whole genome shotgun (WGS) entry which is preliminary data.</text>
</comment>
<organism evidence="2 3">
    <name type="scientific">Solihabitans fulvus</name>
    <dbReference type="NCBI Taxonomy" id="1892852"/>
    <lineage>
        <taxon>Bacteria</taxon>
        <taxon>Bacillati</taxon>
        <taxon>Actinomycetota</taxon>
        <taxon>Actinomycetes</taxon>
        <taxon>Pseudonocardiales</taxon>
        <taxon>Pseudonocardiaceae</taxon>
        <taxon>Solihabitans</taxon>
    </lineage>
</organism>
<sequence length="162" mass="18280">MTGSAQRQTTVPQDVLERFSSFGREGSTYTVMFHARIAEQMGLSGTDHKCLDLAMRSPEPLTAGQIAERSGLSTGAVTGVIDRLERAGFVRRVRDPHDRRKVLVEVAKFDEKKYAHLFEGLVTNLERVLSQFTPEEWDVIARYNEQILEFMRALVEQPANPA</sequence>
<reference evidence="2 3" key="1">
    <citation type="submission" date="2019-09" db="EMBL/GenBank/DDBJ databases">
        <title>Goodfellowia gen. nov., a new genus of the Pseudonocardineae related to Actinoalloteichus, containing Goodfellowia coeruleoviolacea gen. nov., comb. nov. gen. nov., comb. nov.</title>
        <authorList>
            <person name="Labeda D."/>
        </authorList>
    </citation>
    <scope>NUCLEOTIDE SEQUENCE [LARGE SCALE GENOMIC DNA]</scope>
    <source>
        <strain evidence="2 3">AN110305</strain>
    </source>
</reference>
<dbReference type="Pfam" id="PF01047">
    <property type="entry name" value="MarR"/>
    <property type="match status" value="1"/>
</dbReference>
<dbReference type="SMART" id="SM00347">
    <property type="entry name" value="HTH_MARR"/>
    <property type="match status" value="1"/>
</dbReference>
<dbReference type="Proteomes" id="UP000323454">
    <property type="component" value="Unassembled WGS sequence"/>
</dbReference>
<dbReference type="PROSITE" id="PS50995">
    <property type="entry name" value="HTH_MARR_2"/>
    <property type="match status" value="1"/>
</dbReference>
<dbReference type="GO" id="GO:0003700">
    <property type="term" value="F:DNA-binding transcription factor activity"/>
    <property type="evidence" value="ECO:0007669"/>
    <property type="project" value="InterPro"/>
</dbReference>
<dbReference type="RefSeq" id="WP_149849369.1">
    <property type="nucleotide sequence ID" value="NZ_VUOB01000019.1"/>
</dbReference>
<evidence type="ECO:0000313" key="2">
    <source>
        <dbReference type="EMBL" id="KAA2262946.1"/>
    </source>
</evidence>
<gene>
    <name evidence="2" type="ORF">F0L68_10755</name>
</gene>
<dbReference type="AlphaFoldDB" id="A0A5B2XI84"/>
<dbReference type="Gene3D" id="1.10.10.10">
    <property type="entry name" value="Winged helix-like DNA-binding domain superfamily/Winged helix DNA-binding domain"/>
    <property type="match status" value="1"/>
</dbReference>
<dbReference type="CDD" id="cd00090">
    <property type="entry name" value="HTH_ARSR"/>
    <property type="match status" value="1"/>
</dbReference>
<evidence type="ECO:0000259" key="1">
    <source>
        <dbReference type="PROSITE" id="PS50995"/>
    </source>
</evidence>
<dbReference type="PANTHER" id="PTHR33164:SF106">
    <property type="entry name" value="TRANSCRIPTIONAL REGULATORY PROTEIN"/>
    <property type="match status" value="1"/>
</dbReference>